<dbReference type="PANTHER" id="PTHR46483">
    <property type="entry name" value="PHOSPHOLIPASE A1 PLIP2, CHLOROPLASTIC"/>
    <property type="match status" value="1"/>
</dbReference>
<dbReference type="EMBL" id="BSYR01000010">
    <property type="protein sequence ID" value="GMI71218.1"/>
    <property type="molecule type" value="Genomic_DNA"/>
</dbReference>
<dbReference type="PANTHER" id="PTHR46483:SF4">
    <property type="entry name" value="PHOSPHOLIPASE A1 PLIP2, CHLOROPLASTIC"/>
    <property type="match status" value="1"/>
</dbReference>
<evidence type="ECO:0000313" key="1">
    <source>
        <dbReference type="EMBL" id="GMI71218.1"/>
    </source>
</evidence>
<dbReference type="GO" id="GO:0008970">
    <property type="term" value="F:phospholipase A1 activity"/>
    <property type="evidence" value="ECO:0007669"/>
    <property type="project" value="InterPro"/>
</dbReference>
<comment type="caution">
    <text evidence="1">The sequence shown here is derived from an EMBL/GenBank/DDBJ whole genome shotgun (WGS) entry which is preliminary data.</text>
</comment>
<dbReference type="InterPro" id="IPR043367">
    <property type="entry name" value="PLIP1/2/3"/>
</dbReference>
<dbReference type="AlphaFoldDB" id="A0A9W7H5T4"/>
<accession>A0A9W7H5T4</accession>
<keyword evidence="2" id="KW-1185">Reference proteome</keyword>
<gene>
    <name evidence="1" type="ORF">HRI_000791100</name>
</gene>
<dbReference type="Proteomes" id="UP001165190">
    <property type="component" value="Unassembled WGS sequence"/>
</dbReference>
<protein>
    <submittedName>
        <fullName evidence="1">Uncharacterized protein</fullName>
    </submittedName>
</protein>
<dbReference type="OrthoDB" id="438440at2759"/>
<organism evidence="1 2">
    <name type="scientific">Hibiscus trionum</name>
    <name type="common">Flower of an hour</name>
    <dbReference type="NCBI Taxonomy" id="183268"/>
    <lineage>
        <taxon>Eukaryota</taxon>
        <taxon>Viridiplantae</taxon>
        <taxon>Streptophyta</taxon>
        <taxon>Embryophyta</taxon>
        <taxon>Tracheophyta</taxon>
        <taxon>Spermatophyta</taxon>
        <taxon>Magnoliopsida</taxon>
        <taxon>eudicotyledons</taxon>
        <taxon>Gunneridae</taxon>
        <taxon>Pentapetalae</taxon>
        <taxon>rosids</taxon>
        <taxon>malvids</taxon>
        <taxon>Malvales</taxon>
        <taxon>Malvaceae</taxon>
        <taxon>Malvoideae</taxon>
        <taxon>Hibiscus</taxon>
    </lineage>
</organism>
<proteinExistence type="predicted"/>
<evidence type="ECO:0000313" key="2">
    <source>
        <dbReference type="Proteomes" id="UP001165190"/>
    </source>
</evidence>
<name>A0A9W7H5T4_HIBTR</name>
<sequence length="185" mass="21057">MFGSPSIMCGGDRLLHQLGLPRSHVQAITMHRDIVPRAFSCNFPDHVAELLKAINGKLRHHPCLTNQKLLYAPMGQYLILQPDEKFSPHHHLLPSGTGLYFLSCPFSSKDGDEKLLRAALRVFFNSPHPLDILSDLTAYNPKRSRHEILLEMYMRRDPSRAKPHQENQERATPQGLVVPVVSTWH</sequence>
<reference evidence="1" key="1">
    <citation type="submission" date="2023-05" db="EMBL/GenBank/DDBJ databases">
        <title>Genome and transcriptome analyses reveal genes involved in the formation of fine ridges on petal epidermal cells in Hibiscus trionum.</title>
        <authorList>
            <person name="Koshimizu S."/>
            <person name="Masuda S."/>
            <person name="Ishii T."/>
            <person name="Shirasu K."/>
            <person name="Hoshino A."/>
            <person name="Arita M."/>
        </authorList>
    </citation>
    <scope>NUCLEOTIDE SEQUENCE</scope>
    <source>
        <strain evidence="1">Hamamatsu line</strain>
    </source>
</reference>